<name>Q31FQ5_HYDCU</name>
<keyword evidence="1" id="KW-0472">Membrane</keyword>
<dbReference type="HOGENOM" id="CLU_1685765_0_0_6"/>
<dbReference type="EMBL" id="CP000109">
    <property type="protein sequence ID" value="ABB42018.2"/>
    <property type="molecule type" value="Genomic_DNA"/>
</dbReference>
<feature type="transmembrane region" description="Helical" evidence="1">
    <location>
        <begin position="137"/>
        <end position="155"/>
    </location>
</feature>
<feature type="transmembrane region" description="Helical" evidence="1">
    <location>
        <begin position="47"/>
        <end position="70"/>
    </location>
</feature>
<evidence type="ECO:0000313" key="2">
    <source>
        <dbReference type="EMBL" id="ABB42018.2"/>
    </source>
</evidence>
<proteinExistence type="predicted"/>
<organism evidence="2">
    <name type="scientific">Hydrogenovibrio crunogenus (strain DSM 25203 / XCL-2)</name>
    <name type="common">Thiomicrospira crunogena</name>
    <dbReference type="NCBI Taxonomy" id="317025"/>
    <lineage>
        <taxon>Bacteria</taxon>
        <taxon>Pseudomonadati</taxon>
        <taxon>Pseudomonadota</taxon>
        <taxon>Gammaproteobacteria</taxon>
        <taxon>Thiotrichales</taxon>
        <taxon>Piscirickettsiaceae</taxon>
        <taxon>Hydrogenovibrio</taxon>
    </lineage>
</organism>
<feature type="transmembrane region" description="Helical" evidence="1">
    <location>
        <begin position="20"/>
        <end position="41"/>
    </location>
</feature>
<gene>
    <name evidence="2" type="ordered locus">Tcr_1425</name>
</gene>
<accession>Q31FQ5</accession>
<dbReference type="KEGG" id="tcx:Tcr_1425"/>
<sequence length="156" mass="17914">MTMQKVVLTDDLFRIVKMAYILSIPKLEIYLLFVVPIIYWFAAGLLFVGFISSSTAIASILVFWMIDFYVPLRFFGSFSPVPNLIDRLVIDPQSQYWKQVFKVLGGCSQQDAEVARKVKIYLRAYVLNELKYLPRRVATGGIIVSVMVLIYSFSIH</sequence>
<keyword evidence="1" id="KW-0812">Transmembrane</keyword>
<dbReference type="AlphaFoldDB" id="Q31FQ5"/>
<reference evidence="2" key="1">
    <citation type="submission" date="2006-07" db="EMBL/GenBank/DDBJ databases">
        <title>Complete sequence of Thiomicrospira crunogena XCL-2.</title>
        <authorList>
            <consortium name="US DOE Joint Genome Institute"/>
            <person name="Copeland A."/>
            <person name="Lucas S."/>
            <person name="Lapidus A."/>
            <person name="Barry K."/>
            <person name="Detter J.C."/>
            <person name="Glavina del Rio T."/>
            <person name="Hammon N."/>
            <person name="Israni S."/>
            <person name="Dalin E."/>
            <person name="Tice H."/>
            <person name="Pitluck S."/>
            <person name="Chain P."/>
            <person name="Malfatti S."/>
            <person name="Shin M."/>
            <person name="Vergez L."/>
            <person name="Schmutz J."/>
            <person name="Larimer F."/>
            <person name="Land M."/>
            <person name="Hauser L."/>
            <person name="Kyrpides N."/>
            <person name="Lykidis A."/>
            <person name="Scott K.M."/>
            <person name="Sievert S."/>
            <person name="Kerfeld C."/>
            <person name="Freyermuth S."/>
            <person name="Dobrinski K."/>
            <person name="Boller A."/>
            <person name="Fitzpatrick K."/>
            <person name="Thoma P."/>
            <person name="Moore J."/>
            <person name="Richardson P."/>
        </authorList>
    </citation>
    <scope>NUCLEOTIDE SEQUENCE</scope>
    <source>
        <strain evidence="2">XCL-2</strain>
    </source>
</reference>
<protein>
    <submittedName>
        <fullName evidence="2">Uncharacterized protein</fullName>
    </submittedName>
</protein>
<evidence type="ECO:0000256" key="1">
    <source>
        <dbReference type="SAM" id="Phobius"/>
    </source>
</evidence>
<keyword evidence="1" id="KW-1133">Transmembrane helix</keyword>